<dbReference type="AlphaFoldDB" id="A0A4D4J0H4"/>
<name>A0A4D4J0H4_9PSEU</name>
<reference evidence="2" key="1">
    <citation type="submission" date="2019-04" db="EMBL/GenBank/DDBJ databases">
        <title>Draft genome sequence of Pseudonocardiaceae bacterium SL3-2-4.</title>
        <authorList>
            <person name="Ningsih F."/>
            <person name="Yokota A."/>
            <person name="Sakai Y."/>
            <person name="Nanatani K."/>
            <person name="Yabe S."/>
            <person name="Oetari A."/>
            <person name="Sjamsuridzal W."/>
        </authorList>
    </citation>
    <scope>NUCLEOTIDE SEQUENCE [LARGE SCALE GENOMIC DNA]</scope>
    <source>
        <strain evidence="2">SL3-2-4</strain>
    </source>
</reference>
<sequence>MVTAEGSARSPGGDGSGGECDLCAGTGVLTWQQPVPTQTGFVVREMEHPCPRGCSGWWRMSAAEREDAVSERPGAGGFAAEANEIGWLRGRELED</sequence>
<dbReference type="RefSeq" id="WP_225978224.1">
    <property type="nucleotide sequence ID" value="NZ_BJFL01000006.1"/>
</dbReference>
<accession>A0A4D4J0H4</accession>
<gene>
    <name evidence="1" type="ORF">GTS_17480</name>
</gene>
<dbReference type="Proteomes" id="UP000298860">
    <property type="component" value="Unassembled WGS sequence"/>
</dbReference>
<evidence type="ECO:0000313" key="2">
    <source>
        <dbReference type="Proteomes" id="UP000298860"/>
    </source>
</evidence>
<evidence type="ECO:0000313" key="1">
    <source>
        <dbReference type="EMBL" id="GDY30115.1"/>
    </source>
</evidence>
<organism evidence="1 2">
    <name type="scientific">Gandjariella thermophila</name>
    <dbReference type="NCBI Taxonomy" id="1931992"/>
    <lineage>
        <taxon>Bacteria</taxon>
        <taxon>Bacillati</taxon>
        <taxon>Actinomycetota</taxon>
        <taxon>Actinomycetes</taxon>
        <taxon>Pseudonocardiales</taxon>
        <taxon>Pseudonocardiaceae</taxon>
        <taxon>Gandjariella</taxon>
    </lineage>
</organism>
<dbReference type="EMBL" id="BJFL01000006">
    <property type="protein sequence ID" value="GDY30115.1"/>
    <property type="molecule type" value="Genomic_DNA"/>
</dbReference>
<keyword evidence="2" id="KW-1185">Reference proteome</keyword>
<protein>
    <submittedName>
        <fullName evidence="1">Uncharacterized protein</fullName>
    </submittedName>
</protein>
<comment type="caution">
    <text evidence="1">The sequence shown here is derived from an EMBL/GenBank/DDBJ whole genome shotgun (WGS) entry which is preliminary data.</text>
</comment>
<proteinExistence type="predicted"/>